<accession>A0A6L2LQM1</accession>
<dbReference type="CDD" id="cd09272">
    <property type="entry name" value="RNase_HI_RT_Ty1"/>
    <property type="match status" value="1"/>
</dbReference>
<dbReference type="SUPFAM" id="SSF53098">
    <property type="entry name" value="Ribonuclease H-like"/>
    <property type="match status" value="1"/>
</dbReference>
<dbReference type="Gene3D" id="3.30.420.10">
    <property type="entry name" value="Ribonuclease H-like superfamily/Ribonuclease H"/>
    <property type="match status" value="1"/>
</dbReference>
<evidence type="ECO:0000256" key="4">
    <source>
        <dbReference type="SAM" id="MobiDB-lite"/>
    </source>
</evidence>
<reference evidence="6" key="1">
    <citation type="journal article" date="2019" name="Sci. Rep.">
        <title>Draft genome of Tanacetum cinerariifolium, the natural source of mosquito coil.</title>
        <authorList>
            <person name="Yamashiro T."/>
            <person name="Shiraishi A."/>
            <person name="Satake H."/>
            <person name="Nakayama K."/>
        </authorList>
    </citation>
    <scope>NUCLEOTIDE SEQUENCE</scope>
</reference>
<keyword evidence="3" id="KW-0175">Coiled coil</keyword>
<dbReference type="InterPro" id="IPR043502">
    <property type="entry name" value="DNA/RNA_pol_sf"/>
</dbReference>
<organism evidence="6">
    <name type="scientific">Tanacetum cinerariifolium</name>
    <name type="common">Dalmatian daisy</name>
    <name type="synonym">Chrysanthemum cinerariifolium</name>
    <dbReference type="NCBI Taxonomy" id="118510"/>
    <lineage>
        <taxon>Eukaryota</taxon>
        <taxon>Viridiplantae</taxon>
        <taxon>Streptophyta</taxon>
        <taxon>Embryophyta</taxon>
        <taxon>Tracheophyta</taxon>
        <taxon>Spermatophyta</taxon>
        <taxon>Magnoliopsida</taxon>
        <taxon>eudicotyledons</taxon>
        <taxon>Gunneridae</taxon>
        <taxon>Pentapetalae</taxon>
        <taxon>asterids</taxon>
        <taxon>campanulids</taxon>
        <taxon>Asterales</taxon>
        <taxon>Asteraceae</taxon>
        <taxon>Asteroideae</taxon>
        <taxon>Anthemideae</taxon>
        <taxon>Anthemidinae</taxon>
        <taxon>Tanacetum</taxon>
    </lineage>
</organism>
<dbReference type="GO" id="GO:0015074">
    <property type="term" value="P:DNA integration"/>
    <property type="evidence" value="ECO:0007669"/>
    <property type="project" value="InterPro"/>
</dbReference>
<dbReference type="EMBL" id="BKCJ010004966">
    <property type="protein sequence ID" value="GEU64113.1"/>
    <property type="molecule type" value="Genomic_DNA"/>
</dbReference>
<dbReference type="GO" id="GO:0003676">
    <property type="term" value="F:nucleic acid binding"/>
    <property type="evidence" value="ECO:0007669"/>
    <property type="project" value="InterPro"/>
</dbReference>
<dbReference type="Pfam" id="PF00665">
    <property type="entry name" value="rve"/>
    <property type="match status" value="1"/>
</dbReference>
<dbReference type="SUPFAM" id="SSF56672">
    <property type="entry name" value="DNA/RNA polymerases"/>
    <property type="match status" value="1"/>
</dbReference>
<comment type="caution">
    <text evidence="6">The sequence shown here is derived from an EMBL/GenBank/DDBJ whole genome shotgun (WGS) entry which is preliminary data.</text>
</comment>
<dbReference type="Pfam" id="PF07727">
    <property type="entry name" value="RVT_2"/>
    <property type="match status" value="1"/>
</dbReference>
<feature type="domain" description="Integrase catalytic" evidence="5">
    <location>
        <begin position="824"/>
        <end position="942"/>
    </location>
</feature>
<dbReference type="InterPro" id="IPR012337">
    <property type="entry name" value="RNaseH-like_sf"/>
</dbReference>
<evidence type="ECO:0000259" key="5">
    <source>
        <dbReference type="PROSITE" id="PS50994"/>
    </source>
</evidence>
<feature type="coiled-coil region" evidence="3">
    <location>
        <begin position="400"/>
        <end position="463"/>
    </location>
</feature>
<protein>
    <submittedName>
        <fullName evidence="6">Retrovirus-related Pol polyprotein from transposon TNT 1-94</fullName>
    </submittedName>
</protein>
<dbReference type="InterPro" id="IPR001584">
    <property type="entry name" value="Integrase_cat-core"/>
</dbReference>
<evidence type="ECO:0000256" key="2">
    <source>
        <dbReference type="ARBA" id="ARBA00022801"/>
    </source>
</evidence>
<dbReference type="PROSITE" id="PS50994">
    <property type="entry name" value="INTEGRASE"/>
    <property type="match status" value="1"/>
</dbReference>
<evidence type="ECO:0000256" key="1">
    <source>
        <dbReference type="ARBA" id="ARBA00022723"/>
    </source>
</evidence>
<dbReference type="GO" id="GO:0016787">
    <property type="term" value="F:hydrolase activity"/>
    <property type="evidence" value="ECO:0007669"/>
    <property type="project" value="UniProtKB-KW"/>
</dbReference>
<proteinExistence type="predicted"/>
<dbReference type="Pfam" id="PF13976">
    <property type="entry name" value="gag_pre-integrs"/>
    <property type="match status" value="1"/>
</dbReference>
<evidence type="ECO:0000256" key="3">
    <source>
        <dbReference type="SAM" id="Coils"/>
    </source>
</evidence>
<keyword evidence="1" id="KW-0479">Metal-binding</keyword>
<sequence>MTTLADKAILSGADNRPPMLEKDMYDSWKSRMELHMMNRQHGRMIFGSVENVPLLWPTIEEKTVTRPKKYSELSATDAIQAYCDVKATNIILQGLPQEVYALVSNHKVAKELWERIQLLMQGTSLMKQERELNTKFLNTFPPEWSKFVTDVKLVRDLHPKNVDQLHAYLGEYEFHANEYGSPYQSSQYGSHAQSSTPLSITYPSNDFQSSVYHNVYNPSSSIPQKGDDPIDAINHMMSFLTAIVTSWYPPKNNQLRNSSNPRQQATINNRRVTVQPIQGRQNSLAASTSRPYTTGLSGNNLGKQRTVVCYNYKVLLIQAQENGQILHEEELEFLVDLRIAETQTTQYVITNNAAYEADDLDAYDSNCDKINYAKIPLMANLSHYGFDNLADVHNPDNVTNNDNKSVNETLTAELERYKNQVRILKEGNDVDKASDSCAQSMEIDNLKQTLLEHLKEKESLKQMVTLLKNDFQKEESINIDRELALEKQVKELNNITELYAEQVFWSPNFENSEEPNLSTRPTLVEVPKELPKVNMVNSSLKKLKFHLASFDVEKALVITALKDTLRKLKGKTVVDEAVTLHPIDPKLLRINVSLLAPKLQNNRTTHYDYLKHTQEETATLREIVKNERLLNLLNTSLDYACRTFTIVGNVCPLTRITTTAIVPLRKPIPLESKTSKPVGSTISNVPSSSTVECWLSKLFSGTVKFGNDHVAKIIGYCEYKIRNVTISRVYFMEGLGYNLYSVGQFCDSELEVAFCQHTCFIRNLEGVDLLTGSRGNNLYTLSLGDMMVSSPICLLSKASKTKSWLWHRRLSHLNIGAINHLARQGLVREKLYLLHMDLCGPMRVKSVNGKKYILVIVDDYSRFTWVKCLRSKDEAPGFIIKFLKMIQVRLKVPVRRIRTDNGTEFVNHTLREYYEQVGISHETSVARSPQQNGVVKRRNRTLIKAACTISGPTLHEMTPATISSGLVPKATSSTPFVPPVNPPAPEVIAPIDEVVSLELAKSTGSPSSTIVDQDAPSPSKSQTTLETQPLVIPQDVQEDNHDIEVAHMGNDPLFGMTILEVASDQSSLMVSSHIIVHPDHQIPQHNSKWTKDHPLDNIIGQLSRPVSTRLQLHEQDIFYYYDAFLTSVEPKMYKDALTQSCWIKAMQEELNKFERLENKARLVDHGYRQEEGIDFKESFASVARLEAIRIFLVYAAYKNMVVYQMDVKTAFLNGNLRKEVYVSHPDGFVDQDNPNHVYKLNKALYGLKQAPRAWYDILSSFLLSQDFSKGSVDPTLFIRRNGNDLLLDKEGKAVDPSHYHGMIGTLLYLTANRANLQFAICMCARYHARHTEKHLHAVKRIFRYIRGTVNRGLWYPKDSSVVLTTFADANHAGCQDTRRSTSGSLHFLGDRLISWSSKRQKSAAISSTKAEYIALSGFCA</sequence>
<dbReference type="InterPro" id="IPR039537">
    <property type="entry name" value="Retrotran_Ty1/copia-like"/>
</dbReference>
<dbReference type="PANTHER" id="PTHR42648:SF18">
    <property type="entry name" value="RETROTRANSPOSON, UNCLASSIFIED-LIKE PROTEIN"/>
    <property type="match status" value="1"/>
</dbReference>
<gene>
    <name evidence="6" type="ORF">Tci_036091</name>
</gene>
<evidence type="ECO:0000313" key="6">
    <source>
        <dbReference type="EMBL" id="GEU64113.1"/>
    </source>
</evidence>
<name>A0A6L2LQM1_TANCI</name>
<dbReference type="InterPro" id="IPR036397">
    <property type="entry name" value="RNaseH_sf"/>
</dbReference>
<dbReference type="GO" id="GO:0046872">
    <property type="term" value="F:metal ion binding"/>
    <property type="evidence" value="ECO:0007669"/>
    <property type="project" value="UniProtKB-KW"/>
</dbReference>
<dbReference type="PANTHER" id="PTHR42648">
    <property type="entry name" value="TRANSPOSASE, PUTATIVE-RELATED"/>
    <property type="match status" value="1"/>
</dbReference>
<dbReference type="InterPro" id="IPR013103">
    <property type="entry name" value="RVT_2"/>
</dbReference>
<dbReference type="InterPro" id="IPR025724">
    <property type="entry name" value="GAG-pre-integrase_dom"/>
</dbReference>
<feature type="region of interest" description="Disordered" evidence="4">
    <location>
        <begin position="1003"/>
        <end position="1025"/>
    </location>
</feature>
<keyword evidence="2" id="KW-0378">Hydrolase</keyword>